<geneLocation type="plasmid" evidence="10">
    <name>pnve414</name>
</geneLocation>
<dbReference type="GO" id="GO:0022857">
    <property type="term" value="F:transmembrane transporter activity"/>
    <property type="evidence" value="ECO:0007669"/>
    <property type="project" value="TreeGrafter"/>
</dbReference>
<name>A0A4P8WMW2_9EURY</name>
<evidence type="ECO:0000256" key="3">
    <source>
        <dbReference type="ARBA" id="ARBA00022519"/>
    </source>
</evidence>
<dbReference type="EMBL" id="CP040332">
    <property type="protein sequence ID" value="QCS44947.1"/>
    <property type="molecule type" value="Genomic_DNA"/>
</dbReference>
<keyword evidence="4 7" id="KW-0812">Transmembrane</keyword>
<dbReference type="InterPro" id="IPR010656">
    <property type="entry name" value="DctM"/>
</dbReference>
<evidence type="ECO:0000313" key="9">
    <source>
        <dbReference type="EMBL" id="QCS44947.1"/>
    </source>
</evidence>
<dbReference type="GeneID" id="40267998"/>
<feature type="transmembrane region" description="Helical" evidence="7">
    <location>
        <begin position="326"/>
        <end position="354"/>
    </location>
</feature>
<feature type="transmembrane region" description="Helical" evidence="7">
    <location>
        <begin position="179"/>
        <end position="206"/>
    </location>
</feature>
<feature type="transmembrane region" description="Helical" evidence="7">
    <location>
        <begin position="366"/>
        <end position="390"/>
    </location>
</feature>
<keyword evidence="9" id="KW-0614">Plasmid</keyword>
<feature type="transmembrane region" description="Helical" evidence="7">
    <location>
        <begin position="146"/>
        <end position="173"/>
    </location>
</feature>
<dbReference type="AlphaFoldDB" id="A0A4P8WMW2"/>
<dbReference type="InterPro" id="IPR004681">
    <property type="entry name" value="TRAP_DctM"/>
</dbReference>
<dbReference type="KEGG" id="nvr:FEJ81_21960"/>
<proteinExistence type="predicted"/>
<sequence length="437" mass="46792">MITIPLLDPVVLAVLFLGILLVLYGIGTPIAIAMLATSIIMMALPTGINFNSVIINSRLFNGINSFGMLAFPFYVLLGRLMNTSGMTERLFDFASALVSQFRGGIVYVNILASIIFAGMSGLALADAAGLGRIEYAVMRDHGYDKDIAIGVTGSSSMIGPIIPPSVPIILYAILAEQSIGQLFLGGILPGLLLGLLLMVFVTVIIFKRGYERGDPFSLTQVMSTFKEAILAIFIPVLIIGGILGGYFTATEAGAIAVVYVTVLACVFGELNLGDFLDEARDSMVETFSLTFIIASATVYGLVALQLRLPMLLTDWVTSVSTDPTTVLFLICALLLVIGTFMSVTASITILTPLLIPVIETVGIDPIHFGIVMVFTLMIGVVTPPFGAILFVLEKVTDASLEEVIRSIIPYYIPMVLAVIILILFPELVTYIPNNIMG</sequence>
<evidence type="ECO:0000259" key="8">
    <source>
        <dbReference type="Pfam" id="PF06808"/>
    </source>
</evidence>
<feature type="transmembrane region" description="Helical" evidence="7">
    <location>
        <begin position="253"/>
        <end position="272"/>
    </location>
</feature>
<dbReference type="PIRSF" id="PIRSF006066">
    <property type="entry name" value="HI0050"/>
    <property type="match status" value="1"/>
</dbReference>
<feature type="transmembrane region" description="Helical" evidence="7">
    <location>
        <begin position="227"/>
        <end position="247"/>
    </location>
</feature>
<keyword evidence="5 7" id="KW-1133">Transmembrane helix</keyword>
<dbReference type="NCBIfam" id="TIGR00786">
    <property type="entry name" value="dctM"/>
    <property type="match status" value="1"/>
</dbReference>
<dbReference type="Proteomes" id="UP000302218">
    <property type="component" value="Plasmid pNVE414"/>
</dbReference>
<dbReference type="PANTHER" id="PTHR33362">
    <property type="entry name" value="SIALIC ACID TRAP TRANSPORTER PERMEASE PROTEIN SIAT-RELATED"/>
    <property type="match status" value="1"/>
</dbReference>
<feature type="transmembrane region" description="Helical" evidence="7">
    <location>
        <begin position="101"/>
        <end position="125"/>
    </location>
</feature>
<feature type="transmembrane region" description="Helical" evidence="7">
    <location>
        <begin position="284"/>
        <end position="306"/>
    </location>
</feature>
<accession>A0A4P8WMW2</accession>
<dbReference type="OrthoDB" id="200143at2157"/>
<feature type="domain" description="TRAP C4-dicarboxylate transport system permease DctM subunit" evidence="8">
    <location>
        <begin position="17"/>
        <end position="427"/>
    </location>
</feature>
<gene>
    <name evidence="9" type="ORF">FEJ81_21960</name>
</gene>
<keyword evidence="3" id="KW-0997">Cell inner membrane</keyword>
<evidence type="ECO:0000256" key="2">
    <source>
        <dbReference type="ARBA" id="ARBA00022475"/>
    </source>
</evidence>
<evidence type="ECO:0000256" key="7">
    <source>
        <dbReference type="SAM" id="Phobius"/>
    </source>
</evidence>
<organism evidence="9 10">
    <name type="scientific">Natrinema versiforme</name>
    <dbReference type="NCBI Taxonomy" id="88724"/>
    <lineage>
        <taxon>Archaea</taxon>
        <taxon>Methanobacteriati</taxon>
        <taxon>Methanobacteriota</taxon>
        <taxon>Stenosarchaea group</taxon>
        <taxon>Halobacteria</taxon>
        <taxon>Halobacteriales</taxon>
        <taxon>Natrialbaceae</taxon>
        <taxon>Natrinema</taxon>
    </lineage>
</organism>
<feature type="transmembrane region" description="Helical" evidence="7">
    <location>
        <begin position="7"/>
        <end position="24"/>
    </location>
</feature>
<feature type="transmembrane region" description="Helical" evidence="7">
    <location>
        <begin position="30"/>
        <end position="50"/>
    </location>
</feature>
<evidence type="ECO:0000256" key="5">
    <source>
        <dbReference type="ARBA" id="ARBA00022989"/>
    </source>
</evidence>
<feature type="transmembrane region" description="Helical" evidence="7">
    <location>
        <begin position="62"/>
        <end position="81"/>
    </location>
</feature>
<keyword evidence="6 7" id="KW-0472">Membrane</keyword>
<evidence type="ECO:0000313" key="10">
    <source>
        <dbReference type="Proteomes" id="UP000302218"/>
    </source>
</evidence>
<dbReference type="GO" id="GO:0005886">
    <property type="term" value="C:plasma membrane"/>
    <property type="evidence" value="ECO:0007669"/>
    <property type="project" value="UniProtKB-SubCell"/>
</dbReference>
<reference evidence="10" key="1">
    <citation type="submission" date="2019-05" db="EMBL/GenBank/DDBJ databases">
        <title>Genome sequence and methylation pattern of the halophilic Archaeon Natrinema versiforme BOL5-4.</title>
        <authorList>
            <person name="DasSarma P."/>
            <person name="Anton B.P."/>
            <person name="DasSarma S.L."/>
            <person name="Martinez F.L."/>
            <person name="Guzman D."/>
            <person name="Roberts R.J."/>
            <person name="DasSarma S."/>
        </authorList>
    </citation>
    <scope>NUCLEOTIDE SEQUENCE [LARGE SCALE GENOMIC DNA]</scope>
    <source>
        <strain evidence="10">BOL5-4</strain>
        <plasmid evidence="10">pnve414</plasmid>
    </source>
</reference>
<dbReference type="Pfam" id="PF06808">
    <property type="entry name" value="DctM"/>
    <property type="match status" value="1"/>
</dbReference>
<comment type="subcellular location">
    <subcellularLocation>
        <location evidence="1">Cell inner membrane</location>
        <topology evidence="1">Multi-pass membrane protein</topology>
    </subcellularLocation>
</comment>
<keyword evidence="2" id="KW-1003">Cell membrane</keyword>
<evidence type="ECO:0000256" key="1">
    <source>
        <dbReference type="ARBA" id="ARBA00004429"/>
    </source>
</evidence>
<feature type="transmembrane region" description="Helical" evidence="7">
    <location>
        <begin position="410"/>
        <end position="431"/>
    </location>
</feature>
<evidence type="ECO:0000256" key="4">
    <source>
        <dbReference type="ARBA" id="ARBA00022692"/>
    </source>
</evidence>
<evidence type="ECO:0000256" key="6">
    <source>
        <dbReference type="ARBA" id="ARBA00023136"/>
    </source>
</evidence>
<dbReference type="RefSeq" id="WP_138247337.1">
    <property type="nucleotide sequence ID" value="NZ_CP040332.1"/>
</dbReference>
<protein>
    <submittedName>
        <fullName evidence="9">TRAP transporter large permease</fullName>
    </submittedName>
</protein>